<evidence type="ECO:0000313" key="2">
    <source>
        <dbReference type="Proteomes" id="UP000789831"/>
    </source>
</evidence>
<organism evidence="1 2">
    <name type="scientific">Ambispora gerdemannii</name>
    <dbReference type="NCBI Taxonomy" id="144530"/>
    <lineage>
        <taxon>Eukaryota</taxon>
        <taxon>Fungi</taxon>
        <taxon>Fungi incertae sedis</taxon>
        <taxon>Mucoromycota</taxon>
        <taxon>Glomeromycotina</taxon>
        <taxon>Glomeromycetes</taxon>
        <taxon>Archaeosporales</taxon>
        <taxon>Ambisporaceae</taxon>
        <taxon>Ambispora</taxon>
    </lineage>
</organism>
<keyword evidence="2" id="KW-1185">Reference proteome</keyword>
<proteinExistence type="predicted"/>
<dbReference type="Proteomes" id="UP000789831">
    <property type="component" value="Unassembled WGS sequence"/>
</dbReference>
<name>A0A9N9AIG5_9GLOM</name>
<protein>
    <submittedName>
        <fullName evidence="1">10988_t:CDS:1</fullName>
    </submittedName>
</protein>
<dbReference type="AlphaFoldDB" id="A0A9N9AIG5"/>
<dbReference type="EMBL" id="CAJVPL010000792">
    <property type="protein sequence ID" value="CAG8530153.1"/>
    <property type="molecule type" value="Genomic_DNA"/>
</dbReference>
<sequence length="101" mass="11962">MTNSLEGYDGRSAPNCRETGSEYNVTAHEFVRCEAVRTTPFLRKRQEYDIVMQDIERLDCFIKMYLFLATFVAQTLWFANDWAESHELLDKVHDSYWLDVL</sequence>
<gene>
    <name evidence="1" type="ORF">AGERDE_LOCUS5671</name>
</gene>
<comment type="caution">
    <text evidence="1">The sequence shown here is derived from an EMBL/GenBank/DDBJ whole genome shotgun (WGS) entry which is preliminary data.</text>
</comment>
<accession>A0A9N9AIG5</accession>
<evidence type="ECO:0000313" key="1">
    <source>
        <dbReference type="EMBL" id="CAG8530153.1"/>
    </source>
</evidence>
<reference evidence="1" key="1">
    <citation type="submission" date="2021-06" db="EMBL/GenBank/DDBJ databases">
        <authorList>
            <person name="Kallberg Y."/>
            <person name="Tangrot J."/>
            <person name="Rosling A."/>
        </authorList>
    </citation>
    <scope>NUCLEOTIDE SEQUENCE</scope>
    <source>
        <strain evidence="1">MT106</strain>
    </source>
</reference>